<dbReference type="PROSITE" id="PS51819">
    <property type="entry name" value="VOC"/>
    <property type="match status" value="1"/>
</dbReference>
<dbReference type="PANTHER" id="PTHR34109:SF1">
    <property type="entry name" value="VOC DOMAIN-CONTAINING PROTEIN"/>
    <property type="match status" value="1"/>
</dbReference>
<dbReference type="RefSeq" id="WP_086088134.1">
    <property type="nucleotide sequence ID" value="NZ_CP021112.1"/>
</dbReference>
<dbReference type="Proteomes" id="UP000194137">
    <property type="component" value="Chromosome"/>
</dbReference>
<dbReference type="Gene3D" id="3.30.720.110">
    <property type="match status" value="1"/>
</dbReference>
<organism evidence="1 2">
    <name type="scientific">Pseudorhodoplanes sinuspersici</name>
    <dbReference type="NCBI Taxonomy" id="1235591"/>
    <lineage>
        <taxon>Bacteria</taxon>
        <taxon>Pseudomonadati</taxon>
        <taxon>Pseudomonadota</taxon>
        <taxon>Alphaproteobacteria</taxon>
        <taxon>Hyphomicrobiales</taxon>
        <taxon>Pseudorhodoplanes</taxon>
    </lineage>
</organism>
<keyword evidence="2" id="KW-1185">Reference proteome</keyword>
<dbReference type="KEGG" id="psin:CAK95_11990"/>
<dbReference type="SUPFAM" id="SSF54593">
    <property type="entry name" value="Glyoxalase/Bleomycin resistance protein/Dihydroxybiphenyl dioxygenase"/>
    <property type="match status" value="1"/>
</dbReference>
<accession>A0A1W6ZR41</accession>
<dbReference type="CDD" id="cd07246">
    <property type="entry name" value="VOC_like"/>
    <property type="match status" value="1"/>
</dbReference>
<name>A0A1W6ZR41_9HYPH</name>
<dbReference type="STRING" id="1235591.CAK95_11990"/>
<dbReference type="InterPro" id="IPR037523">
    <property type="entry name" value="VOC_core"/>
</dbReference>
<evidence type="ECO:0000313" key="2">
    <source>
        <dbReference type="Proteomes" id="UP000194137"/>
    </source>
</evidence>
<proteinExistence type="predicted"/>
<dbReference type="Gene3D" id="3.30.720.120">
    <property type="match status" value="1"/>
</dbReference>
<gene>
    <name evidence="1" type="ORF">CAK95_11990</name>
</gene>
<dbReference type="InterPro" id="IPR029068">
    <property type="entry name" value="Glyas_Bleomycin-R_OHBP_Dase"/>
</dbReference>
<sequence length="141" mass="15353">MTEQTQGVIPHLVVDGAADAIDFYKKALGATEVLRMPAEDGKRLMHAELQVNGSRVFLMDDFPEYREQHGGGKIVGPKTAGASTFVLHLFVPNCDEAVKRATDAGATILMPPMDAFWGDRYGQVLDPFGHAWSFAHPLAKA</sequence>
<dbReference type="Pfam" id="PF00903">
    <property type="entry name" value="Glyoxalase"/>
    <property type="match status" value="1"/>
</dbReference>
<dbReference type="AlphaFoldDB" id="A0A1W6ZR41"/>
<dbReference type="PANTHER" id="PTHR34109">
    <property type="entry name" value="BNAUNNG04460D PROTEIN-RELATED"/>
    <property type="match status" value="1"/>
</dbReference>
<protein>
    <submittedName>
        <fullName evidence="1">Glyoxalase</fullName>
    </submittedName>
</protein>
<dbReference type="OrthoDB" id="9806868at2"/>
<reference evidence="1 2" key="1">
    <citation type="submission" date="2017-05" db="EMBL/GenBank/DDBJ databases">
        <title>Full genome sequence of Pseudorhodoplanes sinuspersici.</title>
        <authorList>
            <person name="Dastgheib S.M.M."/>
            <person name="Shavandi M."/>
            <person name="Tirandaz H."/>
        </authorList>
    </citation>
    <scope>NUCLEOTIDE SEQUENCE [LARGE SCALE GENOMIC DNA]</scope>
    <source>
        <strain evidence="1 2">RIPI110</strain>
    </source>
</reference>
<evidence type="ECO:0000313" key="1">
    <source>
        <dbReference type="EMBL" id="ARP99727.1"/>
    </source>
</evidence>
<dbReference type="EMBL" id="CP021112">
    <property type="protein sequence ID" value="ARP99727.1"/>
    <property type="molecule type" value="Genomic_DNA"/>
</dbReference>
<dbReference type="InterPro" id="IPR004360">
    <property type="entry name" value="Glyas_Fos-R_dOase_dom"/>
</dbReference>